<dbReference type="InterPro" id="IPR050738">
    <property type="entry name" value="Sulfatase"/>
</dbReference>
<evidence type="ECO:0000259" key="5">
    <source>
        <dbReference type="Pfam" id="PF00884"/>
    </source>
</evidence>
<evidence type="ECO:0000313" key="6">
    <source>
        <dbReference type="EMBL" id="SVB25281.1"/>
    </source>
</evidence>
<proteinExistence type="inferred from homology"/>
<sequence>MSNKPNIIVFFTDQQRWDTSGLHGNPLSLMENFDRSAQNGTHIFNSFTCQPVCGPARASFQTGMYATKTGTYKNHIPLDKKLKTLAHYFSQKGYETGYIGKWHLGSSDPVKKEERGGYKYWLGSNLLEFTSDSYDTIVYDENNNKVKLPGYRIDGIVDAAIRYINNNQNKPFYLFISLIEPHHQNHTDDYPPPNGYREKYMGRWIPPDLSDLKGSTHQHIAGYYGMIKRIDEAYGRLLDSLISLKMKDDTAVFFTSDHGNNFKTRNSEYKRSCHESSIRVPTCITGNIFDQGGRIKELINILDLHATILDFAGIDIPEDHDGKSIIPLLKFNDIEWKKQVFVQISESQVARAIRTDRWKYCIEDPDSDPWNTAHSKNYNEQFLYDLHSDPYELNNLIGIKEFNSITEEMSKIISSVIYDVENIEVTIKKANQIENPGQLGLYPDHAFKA</sequence>
<evidence type="ECO:0000256" key="3">
    <source>
        <dbReference type="ARBA" id="ARBA00022801"/>
    </source>
</evidence>
<name>A0A382CI29_9ZZZZ</name>
<dbReference type="EMBL" id="UINC01034442">
    <property type="protein sequence ID" value="SVB25281.1"/>
    <property type="molecule type" value="Genomic_DNA"/>
</dbReference>
<dbReference type="InterPro" id="IPR000917">
    <property type="entry name" value="Sulfatase_N"/>
</dbReference>
<dbReference type="GO" id="GO:0004065">
    <property type="term" value="F:arylsulfatase activity"/>
    <property type="evidence" value="ECO:0007669"/>
    <property type="project" value="TreeGrafter"/>
</dbReference>
<dbReference type="SUPFAM" id="SSF53649">
    <property type="entry name" value="Alkaline phosphatase-like"/>
    <property type="match status" value="1"/>
</dbReference>
<dbReference type="InterPro" id="IPR024607">
    <property type="entry name" value="Sulfatase_CS"/>
</dbReference>
<dbReference type="Pfam" id="PF00884">
    <property type="entry name" value="Sulfatase"/>
    <property type="match status" value="1"/>
</dbReference>
<dbReference type="PROSITE" id="PS00149">
    <property type="entry name" value="SULFATASE_2"/>
    <property type="match status" value="1"/>
</dbReference>
<evidence type="ECO:0000256" key="1">
    <source>
        <dbReference type="ARBA" id="ARBA00008779"/>
    </source>
</evidence>
<dbReference type="GO" id="GO:0046872">
    <property type="term" value="F:metal ion binding"/>
    <property type="evidence" value="ECO:0007669"/>
    <property type="project" value="UniProtKB-KW"/>
</dbReference>
<dbReference type="PANTHER" id="PTHR42693:SF53">
    <property type="entry name" value="ENDO-4-O-SULFATASE"/>
    <property type="match status" value="1"/>
</dbReference>
<protein>
    <recommendedName>
        <fullName evidence="5">Sulfatase N-terminal domain-containing protein</fullName>
    </recommendedName>
</protein>
<keyword evidence="3" id="KW-0378">Hydrolase</keyword>
<dbReference type="AlphaFoldDB" id="A0A382CI29"/>
<keyword evidence="2" id="KW-0479">Metal-binding</keyword>
<comment type="similarity">
    <text evidence="1">Belongs to the sulfatase family.</text>
</comment>
<evidence type="ECO:0000256" key="2">
    <source>
        <dbReference type="ARBA" id="ARBA00022723"/>
    </source>
</evidence>
<accession>A0A382CI29</accession>
<keyword evidence="4" id="KW-0106">Calcium</keyword>
<dbReference type="InterPro" id="IPR017850">
    <property type="entry name" value="Alkaline_phosphatase_core_sf"/>
</dbReference>
<organism evidence="6">
    <name type="scientific">marine metagenome</name>
    <dbReference type="NCBI Taxonomy" id="408172"/>
    <lineage>
        <taxon>unclassified sequences</taxon>
        <taxon>metagenomes</taxon>
        <taxon>ecological metagenomes</taxon>
    </lineage>
</organism>
<dbReference type="Gene3D" id="3.40.720.10">
    <property type="entry name" value="Alkaline Phosphatase, subunit A"/>
    <property type="match status" value="2"/>
</dbReference>
<reference evidence="6" key="1">
    <citation type="submission" date="2018-05" db="EMBL/GenBank/DDBJ databases">
        <authorList>
            <person name="Lanie J.A."/>
            <person name="Ng W.-L."/>
            <person name="Kazmierczak K.M."/>
            <person name="Andrzejewski T.M."/>
            <person name="Davidsen T.M."/>
            <person name="Wayne K.J."/>
            <person name="Tettelin H."/>
            <person name="Glass J.I."/>
            <person name="Rusch D."/>
            <person name="Podicherti R."/>
            <person name="Tsui H.-C.T."/>
            <person name="Winkler M.E."/>
        </authorList>
    </citation>
    <scope>NUCLEOTIDE SEQUENCE</scope>
</reference>
<dbReference type="PANTHER" id="PTHR42693">
    <property type="entry name" value="ARYLSULFATASE FAMILY MEMBER"/>
    <property type="match status" value="1"/>
</dbReference>
<feature type="domain" description="Sulfatase N-terminal" evidence="5">
    <location>
        <begin position="5"/>
        <end position="314"/>
    </location>
</feature>
<evidence type="ECO:0000256" key="4">
    <source>
        <dbReference type="ARBA" id="ARBA00022837"/>
    </source>
</evidence>
<gene>
    <name evidence="6" type="ORF">METZ01_LOCUS178135</name>
</gene>